<keyword evidence="2" id="KW-1185">Reference proteome</keyword>
<dbReference type="Proteomes" id="UP000814128">
    <property type="component" value="Unassembled WGS sequence"/>
</dbReference>
<comment type="caution">
    <text evidence="1">The sequence shown here is derived from an EMBL/GenBank/DDBJ whole genome shotgun (WGS) entry which is preliminary data.</text>
</comment>
<reference evidence="1" key="2">
    <citation type="journal article" date="2022" name="New Phytol.">
        <title>Evolutionary transition to the ectomycorrhizal habit in the genomes of a hyperdiverse lineage of mushroom-forming fungi.</title>
        <authorList>
            <person name="Looney B."/>
            <person name="Miyauchi S."/>
            <person name="Morin E."/>
            <person name="Drula E."/>
            <person name="Courty P.E."/>
            <person name="Kohler A."/>
            <person name="Kuo A."/>
            <person name="LaButti K."/>
            <person name="Pangilinan J."/>
            <person name="Lipzen A."/>
            <person name="Riley R."/>
            <person name="Andreopoulos W."/>
            <person name="He G."/>
            <person name="Johnson J."/>
            <person name="Nolan M."/>
            <person name="Tritt A."/>
            <person name="Barry K.W."/>
            <person name="Grigoriev I.V."/>
            <person name="Nagy L.G."/>
            <person name="Hibbett D."/>
            <person name="Henrissat B."/>
            <person name="Matheny P.B."/>
            <person name="Labbe J."/>
            <person name="Martin F.M."/>
        </authorList>
    </citation>
    <scope>NUCLEOTIDE SEQUENCE</scope>
    <source>
        <strain evidence="1">EC-137</strain>
    </source>
</reference>
<dbReference type="EMBL" id="MU273521">
    <property type="protein sequence ID" value="KAI0033381.1"/>
    <property type="molecule type" value="Genomic_DNA"/>
</dbReference>
<protein>
    <submittedName>
        <fullName evidence="1">Alcohol oxidase</fullName>
    </submittedName>
</protein>
<organism evidence="1 2">
    <name type="scientific">Vararia minispora EC-137</name>
    <dbReference type="NCBI Taxonomy" id="1314806"/>
    <lineage>
        <taxon>Eukaryota</taxon>
        <taxon>Fungi</taxon>
        <taxon>Dikarya</taxon>
        <taxon>Basidiomycota</taxon>
        <taxon>Agaricomycotina</taxon>
        <taxon>Agaricomycetes</taxon>
        <taxon>Russulales</taxon>
        <taxon>Lachnocladiaceae</taxon>
        <taxon>Vararia</taxon>
    </lineage>
</organism>
<gene>
    <name evidence="1" type="ORF">K488DRAFT_84987</name>
</gene>
<name>A0ACB8QPT4_9AGAM</name>
<sequence length="605" mass="64885">MPIVTIAEFVETVFDYVIIGGGTAGLAVAARLTEDSNTVVGVVEAGCSHLDSPDVKIPGLAIAGLSQPSRDWTFLSTPQEHIGNRPVYQPRGKGLGGSSALNFLLMGRPSKADIDALETLGNKGWNWDTLLPYFKRSERFVSPEDPAIAKELGIEIDPAFHGTDGPIIKSCSSWVSPLSRTMNDAFRELGVDVNPDPAKGINIGIDAGLGSIDPDTATRSYAASGYYAPNAERKNLVVLTDAMVSKILLESGPNGLKRAVGVNIIHAGRKYEVRGVRKDVVVSAGAFQTPVVLELSGIGSPEVLAKHGIDVLIDLPGVGENLQDHVITHIIYEVNPAKETMDILGDPALLAQQQELYKSRKGILSGLCCRQFAYIAAPTLHDKETLSRWQNEVFGGQLLPSGTEKQYSVIRDWLMDPTEANVEIMGFAGHWNSTEPTPVPAPVPGKRYYSMVSSLMHPFSRGSVHLSSPTDPASPPVIDPRYLSHPLDLAILTSSTRFALRLFKTAAAKTDSITCVIPSKGEEDGVEDHVKETLANSFHPLGTAAMMPREDGGVVDSDLKVYGTSNLRIIDASILPMEVSAHLQTIVYAIAEKGADILKGVVTAA</sequence>
<reference evidence="1" key="1">
    <citation type="submission" date="2021-02" db="EMBL/GenBank/DDBJ databases">
        <authorList>
            <consortium name="DOE Joint Genome Institute"/>
            <person name="Ahrendt S."/>
            <person name="Looney B.P."/>
            <person name="Miyauchi S."/>
            <person name="Morin E."/>
            <person name="Drula E."/>
            <person name="Courty P.E."/>
            <person name="Chicoki N."/>
            <person name="Fauchery L."/>
            <person name="Kohler A."/>
            <person name="Kuo A."/>
            <person name="Labutti K."/>
            <person name="Pangilinan J."/>
            <person name="Lipzen A."/>
            <person name="Riley R."/>
            <person name="Andreopoulos W."/>
            <person name="He G."/>
            <person name="Johnson J."/>
            <person name="Barry K.W."/>
            <person name="Grigoriev I.V."/>
            <person name="Nagy L."/>
            <person name="Hibbett D."/>
            <person name="Henrissat B."/>
            <person name="Matheny P.B."/>
            <person name="Labbe J."/>
            <person name="Martin F."/>
        </authorList>
    </citation>
    <scope>NUCLEOTIDE SEQUENCE</scope>
    <source>
        <strain evidence="1">EC-137</strain>
    </source>
</reference>
<evidence type="ECO:0000313" key="2">
    <source>
        <dbReference type="Proteomes" id="UP000814128"/>
    </source>
</evidence>
<accession>A0ACB8QPT4</accession>
<evidence type="ECO:0000313" key="1">
    <source>
        <dbReference type="EMBL" id="KAI0033381.1"/>
    </source>
</evidence>
<proteinExistence type="predicted"/>